<sequence>MDLLRSAMPNLSQTFKESFINYLNNPHSAKSKDKVVRSAFAIYEDAVTHNGLEPNKYIFHMYEITNQAIQGIKIKPELAKTLDDFIRTLSYSDLKQESQAFHVLNICYNLMSPKKSCLRDIIKNFLILQDKLRREDFIVTNRNFYGSFFLNNKDVSNVRGKKSVIDNLTMSVCNEVFKVSKASGEKFFPVSLDRKQKIQHIDRHIDWLSEKECGHILHNLLQTINPILSAQGNSDDIRDHAEYMTNSGKRSALMIHSFNDKWFFTFLAKIVKTIKEVLGIKTSAEHLLESSVDEAEKVGVTLK</sequence>
<dbReference type="AlphaFoldDB" id="D3HNF1"/>
<evidence type="ECO:0000313" key="1">
    <source>
        <dbReference type="EMBL" id="CBJ10414.1"/>
    </source>
</evidence>
<dbReference type="HOGENOM" id="CLU_917621_0_0_6"/>
<reference evidence="1 2" key="1">
    <citation type="journal article" date="2010" name="PLoS Genet.">
        <title>Analysis of the Legionella longbeachae genome and transcriptome uncovers unique strategies to cause Legionnaires' disease.</title>
        <authorList>
            <person name="Cazalet C."/>
            <person name="Gomez-Valero L."/>
            <person name="Rusniok C."/>
            <person name="Lomma M."/>
            <person name="Dervins-Ravault D."/>
            <person name="Newton H."/>
            <person name="Sansom F."/>
            <person name="Jarraud S."/>
            <person name="Zidane N."/>
            <person name="Ma L."/>
            <person name="Bouchier C."/>
            <person name="Etienne J."/>
            <person name="Hartland E."/>
            <person name="Buchrieser C."/>
        </authorList>
    </citation>
    <scope>NUCLEOTIDE SEQUENCE [LARGE SCALE GENOMIC DNA]</scope>
    <source>
        <strain evidence="1 2">NSW150</strain>
    </source>
</reference>
<gene>
    <name evidence="1" type="ordered locus">LLO_0089</name>
</gene>
<dbReference type="KEGG" id="llo:LLO_0089"/>
<dbReference type="STRING" id="661367.LLO_0089"/>
<dbReference type="EMBL" id="FN650140">
    <property type="protein sequence ID" value="CBJ10414.1"/>
    <property type="molecule type" value="Genomic_DNA"/>
</dbReference>
<accession>D3HNF1</accession>
<dbReference type="Proteomes" id="UP000001060">
    <property type="component" value="Chromosome"/>
</dbReference>
<dbReference type="eggNOG" id="ENOG5030U4K">
    <property type="taxonomic scope" value="Bacteria"/>
</dbReference>
<proteinExistence type="predicted"/>
<evidence type="ECO:0000313" key="2">
    <source>
        <dbReference type="Proteomes" id="UP000001060"/>
    </source>
</evidence>
<keyword evidence="2" id="KW-1185">Reference proteome</keyword>
<name>D3HNF1_LEGLN</name>
<protein>
    <submittedName>
        <fullName evidence="1">Uncharacterized protein</fullName>
    </submittedName>
</protein>
<organism evidence="1 2">
    <name type="scientific">Legionella longbeachae serogroup 1 (strain NSW150)</name>
    <dbReference type="NCBI Taxonomy" id="661367"/>
    <lineage>
        <taxon>Bacteria</taxon>
        <taxon>Pseudomonadati</taxon>
        <taxon>Pseudomonadota</taxon>
        <taxon>Gammaproteobacteria</taxon>
        <taxon>Legionellales</taxon>
        <taxon>Legionellaceae</taxon>
        <taxon>Legionella</taxon>
    </lineage>
</organism>